<dbReference type="AlphaFoldDB" id="A0A2G5E2P2"/>
<gene>
    <name evidence="2" type="ORF">AQUCO_01300632v1</name>
</gene>
<feature type="compositionally biased region" description="Basic and acidic residues" evidence="1">
    <location>
        <begin position="62"/>
        <end position="126"/>
    </location>
</feature>
<organism evidence="2 3">
    <name type="scientific">Aquilegia coerulea</name>
    <name type="common">Rocky mountain columbine</name>
    <dbReference type="NCBI Taxonomy" id="218851"/>
    <lineage>
        <taxon>Eukaryota</taxon>
        <taxon>Viridiplantae</taxon>
        <taxon>Streptophyta</taxon>
        <taxon>Embryophyta</taxon>
        <taxon>Tracheophyta</taxon>
        <taxon>Spermatophyta</taxon>
        <taxon>Magnoliopsida</taxon>
        <taxon>Ranunculales</taxon>
        <taxon>Ranunculaceae</taxon>
        <taxon>Thalictroideae</taxon>
        <taxon>Aquilegia</taxon>
    </lineage>
</organism>
<dbReference type="Proteomes" id="UP000230069">
    <property type="component" value="Unassembled WGS sequence"/>
</dbReference>
<dbReference type="EMBL" id="KZ305030">
    <property type="protein sequence ID" value="PIA50029.1"/>
    <property type="molecule type" value="Genomic_DNA"/>
</dbReference>
<evidence type="ECO:0000313" key="2">
    <source>
        <dbReference type="EMBL" id="PIA50029.1"/>
    </source>
</evidence>
<keyword evidence="3" id="KW-1185">Reference proteome</keyword>
<name>A0A2G5E2P2_AQUCA</name>
<feature type="compositionally biased region" description="Basic and acidic residues" evidence="1">
    <location>
        <begin position="135"/>
        <end position="178"/>
    </location>
</feature>
<dbReference type="EMBL" id="KZ305030">
    <property type="protein sequence ID" value="PIA50028.1"/>
    <property type="molecule type" value="Genomic_DNA"/>
</dbReference>
<sequence length="370" mass="44135">MDGNDIHTEDNMVGEEMSALKTKGRSLPSEQHYFRFERNRNMLSDEDQSLLEKNRHRTREKQRRENLSDEQRSSERERRRIRDEQRRKSMSEEQREREKERRRIRERERRNNMNDEQRALEMERRRIRERQHRQNMNDEQRSRDRERRRERDKQRREKMNDEQKAQERERRRLYEQQKRGNVTSEKLVARRKRRAQMSLTPYVSLKDDISALEQDNQYLSYSTDTNEGDQILALTQDILPVEMPNTSERSSITTVDLNEGTMVVDNGNHVLSNEKALYSTTDGNQALALTEEEQRVEVTNTSELSSMTFLDFHEIAEDMYNGEGVHIGDEGNAGAENQQDVIDCKRNISLEDKVEVVMSDHAMDHSTENI</sequence>
<evidence type="ECO:0000313" key="3">
    <source>
        <dbReference type="Proteomes" id="UP000230069"/>
    </source>
</evidence>
<reference evidence="2 3" key="1">
    <citation type="submission" date="2017-09" db="EMBL/GenBank/DDBJ databases">
        <title>WGS assembly of Aquilegia coerulea Goldsmith.</title>
        <authorList>
            <person name="Hodges S."/>
            <person name="Kramer E."/>
            <person name="Nordborg M."/>
            <person name="Tomkins J."/>
            <person name="Borevitz J."/>
            <person name="Derieg N."/>
            <person name="Yan J."/>
            <person name="Mihaltcheva S."/>
            <person name="Hayes R.D."/>
            <person name="Rokhsar D."/>
        </authorList>
    </citation>
    <scope>NUCLEOTIDE SEQUENCE [LARGE SCALE GENOMIC DNA]</scope>
    <source>
        <strain evidence="3">cv. Goldsmith</strain>
    </source>
</reference>
<proteinExistence type="predicted"/>
<protein>
    <submittedName>
        <fullName evidence="2">Uncharacterized protein</fullName>
    </submittedName>
</protein>
<evidence type="ECO:0000256" key="1">
    <source>
        <dbReference type="SAM" id="MobiDB-lite"/>
    </source>
</evidence>
<feature type="region of interest" description="Disordered" evidence="1">
    <location>
        <begin position="1"/>
        <end position="188"/>
    </location>
</feature>
<accession>A0A2G5E2P2</accession>
<feature type="compositionally biased region" description="Basic and acidic residues" evidence="1">
    <location>
        <begin position="1"/>
        <end position="10"/>
    </location>
</feature>
<dbReference type="OrthoDB" id="1975926at2759"/>